<feature type="signal peptide" evidence="1">
    <location>
        <begin position="1"/>
        <end position="21"/>
    </location>
</feature>
<evidence type="ECO:0000313" key="2">
    <source>
        <dbReference type="EMBL" id="JAD99565.1"/>
    </source>
</evidence>
<protein>
    <recommendedName>
        <fullName evidence="3">Secreted protein</fullName>
    </recommendedName>
</protein>
<organism evidence="2">
    <name type="scientific">Arundo donax</name>
    <name type="common">Giant reed</name>
    <name type="synonym">Donax arundinaceus</name>
    <dbReference type="NCBI Taxonomy" id="35708"/>
    <lineage>
        <taxon>Eukaryota</taxon>
        <taxon>Viridiplantae</taxon>
        <taxon>Streptophyta</taxon>
        <taxon>Embryophyta</taxon>
        <taxon>Tracheophyta</taxon>
        <taxon>Spermatophyta</taxon>
        <taxon>Magnoliopsida</taxon>
        <taxon>Liliopsida</taxon>
        <taxon>Poales</taxon>
        <taxon>Poaceae</taxon>
        <taxon>PACMAD clade</taxon>
        <taxon>Arundinoideae</taxon>
        <taxon>Arundineae</taxon>
        <taxon>Arundo</taxon>
    </lineage>
</organism>
<dbReference type="AlphaFoldDB" id="A0A0A9ENY8"/>
<accession>A0A0A9ENY8</accession>
<evidence type="ECO:0008006" key="3">
    <source>
        <dbReference type="Google" id="ProtNLM"/>
    </source>
</evidence>
<reference evidence="2" key="2">
    <citation type="journal article" date="2015" name="Data Brief">
        <title>Shoot transcriptome of the giant reed, Arundo donax.</title>
        <authorList>
            <person name="Barrero R.A."/>
            <person name="Guerrero F.D."/>
            <person name="Moolhuijzen P."/>
            <person name="Goolsby J.A."/>
            <person name="Tidwell J."/>
            <person name="Bellgard S.E."/>
            <person name="Bellgard M.I."/>
        </authorList>
    </citation>
    <scope>NUCLEOTIDE SEQUENCE</scope>
    <source>
        <tissue evidence="2">Shoot tissue taken approximately 20 cm above the soil surface</tissue>
    </source>
</reference>
<keyword evidence="1" id="KW-0732">Signal</keyword>
<name>A0A0A9ENY8_ARUDO</name>
<feature type="chain" id="PRO_5002047029" description="Secreted protein" evidence="1">
    <location>
        <begin position="22"/>
        <end position="68"/>
    </location>
</feature>
<proteinExistence type="predicted"/>
<evidence type="ECO:0000256" key="1">
    <source>
        <dbReference type="SAM" id="SignalP"/>
    </source>
</evidence>
<sequence>MIFFFQSCVNTFLVILRSKWCLSLQAALTFWNKSCSGYSGHSPQEKHLIRAKKLFIKNGCSKLIKKCK</sequence>
<dbReference type="EMBL" id="GBRH01198330">
    <property type="protein sequence ID" value="JAD99565.1"/>
    <property type="molecule type" value="Transcribed_RNA"/>
</dbReference>
<reference evidence="2" key="1">
    <citation type="submission" date="2014-09" db="EMBL/GenBank/DDBJ databases">
        <authorList>
            <person name="Magalhaes I.L.F."/>
            <person name="Oliveira U."/>
            <person name="Santos F.R."/>
            <person name="Vidigal T.H.D.A."/>
            <person name="Brescovit A.D."/>
            <person name="Santos A.J."/>
        </authorList>
    </citation>
    <scope>NUCLEOTIDE SEQUENCE</scope>
    <source>
        <tissue evidence="2">Shoot tissue taken approximately 20 cm above the soil surface</tissue>
    </source>
</reference>